<dbReference type="Proteomes" id="UP000008761">
    <property type="component" value="Unassembled WGS sequence"/>
</dbReference>
<protein>
    <submittedName>
        <fullName evidence="1">Glutamate-ammonia-ligase adenylyltransferase</fullName>
    </submittedName>
</protein>
<dbReference type="GO" id="GO:0016874">
    <property type="term" value="F:ligase activity"/>
    <property type="evidence" value="ECO:0007669"/>
    <property type="project" value="UniProtKB-KW"/>
</dbReference>
<dbReference type="GO" id="GO:0016779">
    <property type="term" value="F:nucleotidyltransferase activity"/>
    <property type="evidence" value="ECO:0007669"/>
    <property type="project" value="UniProtKB-KW"/>
</dbReference>
<keyword evidence="1" id="KW-0436">Ligase</keyword>
<dbReference type="PATRIC" id="fig|1094551.3.peg.804"/>
<evidence type="ECO:0000313" key="2">
    <source>
        <dbReference type="Proteomes" id="UP000008761"/>
    </source>
</evidence>
<keyword evidence="1" id="KW-0808">Transferase</keyword>
<comment type="caution">
    <text evidence="1">The sequence shown here is derived from an EMBL/GenBank/DDBJ whole genome shotgun (WGS) entry which is preliminary data.</text>
</comment>
<evidence type="ECO:0000313" key="1">
    <source>
        <dbReference type="EMBL" id="EJF75250.1"/>
    </source>
</evidence>
<dbReference type="AlphaFoldDB" id="J1IVN1"/>
<dbReference type="STRING" id="1094551.MEC_00726"/>
<dbReference type="eggNOG" id="COG1391">
    <property type="taxonomic scope" value="Bacteria"/>
</dbReference>
<dbReference type="HOGENOM" id="CLU_2876709_0_0_5"/>
<gene>
    <name evidence="1" type="ORF">MEC_00726</name>
</gene>
<reference evidence="1 2" key="1">
    <citation type="submission" date="2012-03" db="EMBL/GenBank/DDBJ databases">
        <title>The Genome Sequence of Bartonella alsatica IBS 382.</title>
        <authorList>
            <consortium name="The Broad Institute Genome Sequencing Platform"/>
            <consortium name="The Broad Institute Genome Sequencing Center for Infectious Disease"/>
            <person name="Feldgarden M."/>
            <person name="Kirby J."/>
            <person name="Kosoy M."/>
            <person name="Birtles R."/>
            <person name="Probert W.S."/>
            <person name="Chiaraviglio L."/>
            <person name="Young S.K."/>
            <person name="Zeng Q."/>
            <person name="Gargeya S."/>
            <person name="Fitzgerald M."/>
            <person name="Haas B."/>
            <person name="Abouelleil A."/>
            <person name="Alvarado L."/>
            <person name="Arachchi H.M."/>
            <person name="Berlin A."/>
            <person name="Chapman S.B."/>
            <person name="Gearin G."/>
            <person name="Goldberg J."/>
            <person name="Griggs A."/>
            <person name="Gujja S."/>
            <person name="Hansen M."/>
            <person name="Heiman D."/>
            <person name="Howarth C."/>
            <person name="Larimer J."/>
            <person name="Lui A."/>
            <person name="MacDonald P.J.P."/>
            <person name="McCowen C."/>
            <person name="Montmayeur A."/>
            <person name="Murphy C."/>
            <person name="Neiman D."/>
            <person name="Pearson M."/>
            <person name="Priest M."/>
            <person name="Roberts A."/>
            <person name="Saif S."/>
            <person name="Shea T."/>
            <person name="Sisk P."/>
            <person name="Stolte C."/>
            <person name="Sykes S."/>
            <person name="Wortman J."/>
            <person name="Nusbaum C."/>
            <person name="Birren B."/>
        </authorList>
    </citation>
    <scope>NUCLEOTIDE SEQUENCE [LARGE SCALE GENOMIC DNA]</scope>
    <source>
        <strain evidence="1 2">IBS 382</strain>
    </source>
</reference>
<accession>J1IVN1</accession>
<keyword evidence="1" id="KW-0548">Nucleotidyltransferase</keyword>
<sequence length="63" mass="6964">MISIRILNGAITAEKAGFAFTALADLIIEKAFAVVQEEFLPLHGSIKGGRMAYWEWVNLEVVN</sequence>
<organism evidence="1 2">
    <name type="scientific">Bartonella alsatica IBS 382</name>
    <dbReference type="NCBI Taxonomy" id="1094551"/>
    <lineage>
        <taxon>Bacteria</taxon>
        <taxon>Pseudomonadati</taxon>
        <taxon>Pseudomonadota</taxon>
        <taxon>Alphaproteobacteria</taxon>
        <taxon>Hyphomicrobiales</taxon>
        <taxon>Bartonellaceae</taxon>
        <taxon>Bartonella</taxon>
    </lineage>
</organism>
<proteinExistence type="predicted"/>
<name>J1IVN1_9HYPH</name>
<dbReference type="EMBL" id="AIME01000004">
    <property type="protein sequence ID" value="EJF75250.1"/>
    <property type="molecule type" value="Genomic_DNA"/>
</dbReference>